<evidence type="ECO:0000313" key="7">
    <source>
        <dbReference type="EMBL" id="RHN78218.1"/>
    </source>
</evidence>
<reference evidence="7" key="1">
    <citation type="journal article" date="2018" name="Nat. Plants">
        <title>Whole-genome landscape of Medicago truncatula symbiotic genes.</title>
        <authorList>
            <person name="Pecrix Y."/>
            <person name="Gamas P."/>
            <person name="Carrere S."/>
        </authorList>
    </citation>
    <scope>NUCLEOTIDE SEQUENCE</scope>
    <source>
        <tissue evidence="7">Leaves</tissue>
    </source>
</reference>
<dbReference type="Gramene" id="rna1752">
    <property type="protein sequence ID" value="RHN78218.1"/>
    <property type="gene ID" value="gene1752"/>
</dbReference>
<dbReference type="PROSITE" id="PS50863">
    <property type="entry name" value="B3"/>
    <property type="match status" value="1"/>
</dbReference>
<evidence type="ECO:0000256" key="2">
    <source>
        <dbReference type="ARBA" id="ARBA00023015"/>
    </source>
</evidence>
<name>A0A396JPL4_MEDTR</name>
<keyword evidence="2" id="KW-0805">Transcription regulation</keyword>
<proteinExistence type="predicted"/>
<evidence type="ECO:0000259" key="6">
    <source>
        <dbReference type="PROSITE" id="PS50863"/>
    </source>
</evidence>
<keyword evidence="3" id="KW-0238">DNA-binding</keyword>
<protein>
    <submittedName>
        <fullName evidence="7">Putative transcription factor B3-Domain family</fullName>
    </submittedName>
</protein>
<dbReference type="PANTHER" id="PTHR31920:SF117">
    <property type="entry name" value="TRANSCRIPTIONAL FACTOR FAMILY PROTEIN, PUTATIVE-RELATED"/>
    <property type="match status" value="1"/>
</dbReference>
<organism evidence="7">
    <name type="scientific">Medicago truncatula</name>
    <name type="common">Barrel medic</name>
    <name type="synonym">Medicago tribuloides</name>
    <dbReference type="NCBI Taxonomy" id="3880"/>
    <lineage>
        <taxon>Eukaryota</taxon>
        <taxon>Viridiplantae</taxon>
        <taxon>Streptophyta</taxon>
        <taxon>Embryophyta</taxon>
        <taxon>Tracheophyta</taxon>
        <taxon>Spermatophyta</taxon>
        <taxon>Magnoliopsida</taxon>
        <taxon>eudicotyledons</taxon>
        <taxon>Gunneridae</taxon>
        <taxon>Pentapetalae</taxon>
        <taxon>rosids</taxon>
        <taxon>fabids</taxon>
        <taxon>Fabales</taxon>
        <taxon>Fabaceae</taxon>
        <taxon>Papilionoideae</taxon>
        <taxon>50 kb inversion clade</taxon>
        <taxon>NPAAA clade</taxon>
        <taxon>Hologalegina</taxon>
        <taxon>IRL clade</taxon>
        <taxon>Trifolieae</taxon>
        <taxon>Medicago</taxon>
    </lineage>
</organism>
<evidence type="ECO:0000256" key="4">
    <source>
        <dbReference type="ARBA" id="ARBA00023163"/>
    </source>
</evidence>
<dbReference type="AlphaFoldDB" id="A0A396JPL4"/>
<sequence length="310" mass="36219">MAFHQHYGRGSEAHGMHFYLTVQHRQLQDHDLMVPRNFVDKYWKGMSNPISLKFPNGYECKMFWIQLGDDVWFLNWKRFARSLRYGDLLVFQYKGGSDFYVIILDDSKLEIDYSSMQYNDDHDSNKHCKLEESDDDCIEILNDIATNSATPHGTNIDKTKFNMNATKQNVSGYEGRTSSCKHNTGKRKLFAGTSSSRHVLSVKYPHKLDGQRKEREKLIWILIPANKNSQCVPNEFLSKHEDLHGKFVELKVGGKSWFVKLNYYLQGSRFHAGWRKFQEECKLKKGDICLFELIDEKKCVFKVSFVTKIS</sequence>
<dbReference type="PANTHER" id="PTHR31920">
    <property type="entry name" value="B3 DOMAIN-CONTAINING"/>
    <property type="match status" value="1"/>
</dbReference>
<evidence type="ECO:0000256" key="3">
    <source>
        <dbReference type="ARBA" id="ARBA00023125"/>
    </source>
</evidence>
<dbReference type="InterPro" id="IPR003340">
    <property type="entry name" value="B3_DNA-bd"/>
</dbReference>
<keyword evidence="4" id="KW-0804">Transcription</keyword>
<dbReference type="GO" id="GO:0005634">
    <property type="term" value="C:nucleus"/>
    <property type="evidence" value="ECO:0007669"/>
    <property type="project" value="UniProtKB-SubCell"/>
</dbReference>
<dbReference type="Proteomes" id="UP000265566">
    <property type="component" value="Chromosome 1"/>
</dbReference>
<dbReference type="SMART" id="SM01019">
    <property type="entry name" value="B3"/>
    <property type="match status" value="2"/>
</dbReference>
<keyword evidence="5" id="KW-0539">Nucleus</keyword>
<dbReference type="InterPro" id="IPR015300">
    <property type="entry name" value="DNA-bd_pseudobarrel_sf"/>
</dbReference>
<accession>A0A396JPL4</accession>
<dbReference type="Pfam" id="PF02362">
    <property type="entry name" value="B3"/>
    <property type="match status" value="1"/>
</dbReference>
<feature type="domain" description="TF-B3" evidence="6">
    <location>
        <begin position="215"/>
        <end position="309"/>
    </location>
</feature>
<gene>
    <name evidence="7" type="ORF">MtrunA17_Chr1g0163131</name>
</gene>
<dbReference type="InterPro" id="IPR050655">
    <property type="entry name" value="Plant_B3_domain"/>
</dbReference>
<dbReference type="SUPFAM" id="SSF101936">
    <property type="entry name" value="DNA-binding pseudobarrel domain"/>
    <property type="match status" value="2"/>
</dbReference>
<dbReference type="CDD" id="cd10017">
    <property type="entry name" value="B3_DNA"/>
    <property type="match status" value="1"/>
</dbReference>
<dbReference type="Gene3D" id="2.40.330.10">
    <property type="entry name" value="DNA-binding pseudobarrel domain"/>
    <property type="match status" value="2"/>
</dbReference>
<evidence type="ECO:0000256" key="5">
    <source>
        <dbReference type="ARBA" id="ARBA00023242"/>
    </source>
</evidence>
<evidence type="ECO:0000256" key="1">
    <source>
        <dbReference type="ARBA" id="ARBA00004123"/>
    </source>
</evidence>
<dbReference type="EMBL" id="PSQE01000001">
    <property type="protein sequence ID" value="RHN78218.1"/>
    <property type="molecule type" value="Genomic_DNA"/>
</dbReference>
<comment type="caution">
    <text evidence="7">The sequence shown here is derived from an EMBL/GenBank/DDBJ whole genome shotgun (WGS) entry which is preliminary data.</text>
</comment>
<dbReference type="GO" id="GO:0003677">
    <property type="term" value="F:DNA binding"/>
    <property type="evidence" value="ECO:0007669"/>
    <property type="project" value="UniProtKB-KW"/>
</dbReference>
<comment type="subcellular location">
    <subcellularLocation>
        <location evidence="1">Nucleus</location>
    </subcellularLocation>
</comment>